<dbReference type="InterPro" id="IPR001789">
    <property type="entry name" value="Sig_transdc_resp-reg_receiver"/>
</dbReference>
<sequence>MSAIQTIHVIDDDAMIRISLQAVLEAAGYIVQVHESAWAFLNTLKNDAFGCIVTDLNMPQMSGIELLCEIRKLRMGMRMPAIIISGLMNARLKQTGEEQGAFRCFQKPVDLDALLAAIHAALVHTYGADENSALCD</sequence>
<dbReference type="PANTHER" id="PTHR44591:SF25">
    <property type="entry name" value="CHEMOTAXIS TWO-COMPONENT RESPONSE REGULATOR"/>
    <property type="match status" value="1"/>
</dbReference>
<dbReference type="Proteomes" id="UP000193978">
    <property type="component" value="Chromosome"/>
</dbReference>
<feature type="domain" description="Response regulatory" evidence="3">
    <location>
        <begin position="6"/>
        <end position="122"/>
    </location>
</feature>
<dbReference type="RefSeq" id="WP_085772210.1">
    <property type="nucleotide sequence ID" value="NZ_AP027149.1"/>
</dbReference>
<dbReference type="AlphaFoldDB" id="A0A1W6MWY8"/>
<dbReference type="KEGG" id="mbry:B1812_14495"/>
<dbReference type="STRING" id="655015.B1812_14495"/>
<keyword evidence="5" id="KW-1185">Reference proteome</keyword>
<dbReference type="SUPFAM" id="SSF52172">
    <property type="entry name" value="CheY-like"/>
    <property type="match status" value="1"/>
</dbReference>
<dbReference type="InterPro" id="IPR011006">
    <property type="entry name" value="CheY-like_superfamily"/>
</dbReference>
<evidence type="ECO:0000313" key="4">
    <source>
        <dbReference type="EMBL" id="ARN82085.1"/>
    </source>
</evidence>
<evidence type="ECO:0000256" key="2">
    <source>
        <dbReference type="PROSITE-ProRule" id="PRU00169"/>
    </source>
</evidence>
<protein>
    <recommendedName>
        <fullName evidence="3">Response regulatory domain-containing protein</fullName>
    </recommendedName>
</protein>
<proteinExistence type="predicted"/>
<dbReference type="GO" id="GO:0000160">
    <property type="term" value="P:phosphorelay signal transduction system"/>
    <property type="evidence" value="ECO:0007669"/>
    <property type="project" value="InterPro"/>
</dbReference>
<dbReference type="InterPro" id="IPR050595">
    <property type="entry name" value="Bact_response_regulator"/>
</dbReference>
<evidence type="ECO:0000313" key="5">
    <source>
        <dbReference type="Proteomes" id="UP000193978"/>
    </source>
</evidence>
<gene>
    <name evidence="4" type="ORF">B1812_14495</name>
</gene>
<reference evidence="4 5" key="1">
    <citation type="submission" date="2017-02" db="EMBL/GenBank/DDBJ databases">
        <authorList>
            <person name="Peterson S.W."/>
        </authorList>
    </citation>
    <scope>NUCLEOTIDE SEQUENCE [LARGE SCALE GENOMIC DNA]</scope>
    <source>
        <strain evidence="4 5">S285</strain>
    </source>
</reference>
<dbReference type="Pfam" id="PF00072">
    <property type="entry name" value="Response_reg"/>
    <property type="match status" value="1"/>
</dbReference>
<dbReference type="PROSITE" id="PS50110">
    <property type="entry name" value="RESPONSE_REGULATORY"/>
    <property type="match status" value="1"/>
</dbReference>
<keyword evidence="1 2" id="KW-0597">Phosphoprotein</keyword>
<dbReference type="SMART" id="SM00448">
    <property type="entry name" value="REC"/>
    <property type="match status" value="1"/>
</dbReference>
<feature type="modified residue" description="4-aspartylphosphate" evidence="2">
    <location>
        <position position="55"/>
    </location>
</feature>
<evidence type="ECO:0000259" key="3">
    <source>
        <dbReference type="PROSITE" id="PS50110"/>
    </source>
</evidence>
<name>A0A1W6MWY8_9HYPH</name>
<evidence type="ECO:0000256" key="1">
    <source>
        <dbReference type="ARBA" id="ARBA00022553"/>
    </source>
</evidence>
<dbReference type="OrthoDB" id="9782655at2"/>
<dbReference type="Gene3D" id="3.40.50.2300">
    <property type="match status" value="1"/>
</dbReference>
<organism evidence="4 5">
    <name type="scientific">Methylocystis bryophila</name>
    <dbReference type="NCBI Taxonomy" id="655015"/>
    <lineage>
        <taxon>Bacteria</taxon>
        <taxon>Pseudomonadati</taxon>
        <taxon>Pseudomonadota</taxon>
        <taxon>Alphaproteobacteria</taxon>
        <taxon>Hyphomicrobiales</taxon>
        <taxon>Methylocystaceae</taxon>
        <taxon>Methylocystis</taxon>
    </lineage>
</organism>
<dbReference type="EMBL" id="CP019948">
    <property type="protein sequence ID" value="ARN82085.1"/>
    <property type="molecule type" value="Genomic_DNA"/>
</dbReference>
<accession>A0A1W6MWY8</accession>
<dbReference type="PANTHER" id="PTHR44591">
    <property type="entry name" value="STRESS RESPONSE REGULATOR PROTEIN 1"/>
    <property type="match status" value="1"/>
</dbReference>